<dbReference type="Pfam" id="PF11066">
    <property type="entry name" value="DUF2867"/>
    <property type="match status" value="1"/>
</dbReference>
<dbReference type="InterPro" id="IPR016040">
    <property type="entry name" value="NAD(P)-bd_dom"/>
</dbReference>
<dbReference type="InterPro" id="IPR051207">
    <property type="entry name" value="ComplexI_NDUFA9_subunit"/>
</dbReference>
<feature type="domain" description="NAD(P)-binding" evidence="1">
    <location>
        <begin position="29"/>
        <end position="136"/>
    </location>
</feature>
<evidence type="ECO:0000313" key="3">
    <source>
        <dbReference type="Proteomes" id="UP000274762"/>
    </source>
</evidence>
<dbReference type="Gene3D" id="3.40.50.720">
    <property type="entry name" value="NAD(P)-binding Rossmann-like Domain"/>
    <property type="match status" value="1"/>
</dbReference>
<evidence type="ECO:0000259" key="1">
    <source>
        <dbReference type="Pfam" id="PF13460"/>
    </source>
</evidence>
<dbReference type="EMBL" id="RBKV01000001">
    <property type="protein sequence ID" value="RKR93681.1"/>
    <property type="molecule type" value="Genomic_DNA"/>
</dbReference>
<protein>
    <submittedName>
        <fullName evidence="2">Uncharacterized protein YbjT (DUF2867 family)</fullName>
    </submittedName>
</protein>
<dbReference type="InterPro" id="IPR036291">
    <property type="entry name" value="NAD(P)-bd_dom_sf"/>
</dbReference>
<gene>
    <name evidence="2" type="ORF">DFJ75_0466</name>
</gene>
<dbReference type="SUPFAM" id="SSF55961">
    <property type="entry name" value="Bet v1-like"/>
    <property type="match status" value="1"/>
</dbReference>
<dbReference type="PANTHER" id="PTHR12126:SF11">
    <property type="entry name" value="NADH DEHYDROGENASE [UBIQUINONE] 1 ALPHA SUBCOMPLEX SUBUNIT 9, MITOCHONDRIAL"/>
    <property type="match status" value="1"/>
</dbReference>
<accession>A0A495JXT1</accession>
<organism evidence="2 3">
    <name type="scientific">Williamsia marianensis</name>
    <dbReference type="NCBI Taxonomy" id="85044"/>
    <lineage>
        <taxon>Bacteria</taxon>
        <taxon>Bacillati</taxon>
        <taxon>Actinomycetota</taxon>
        <taxon>Actinomycetes</taxon>
        <taxon>Mycobacteriales</taxon>
        <taxon>Nocardiaceae</taxon>
        <taxon>Williamsia</taxon>
    </lineage>
</organism>
<proteinExistence type="predicted"/>
<name>A0A495JXT1_WILMA</name>
<dbReference type="PANTHER" id="PTHR12126">
    <property type="entry name" value="NADH-UBIQUINONE OXIDOREDUCTASE 39 KDA SUBUNIT-RELATED"/>
    <property type="match status" value="1"/>
</dbReference>
<dbReference type="SUPFAM" id="SSF51735">
    <property type="entry name" value="NAD(P)-binding Rossmann-fold domains"/>
    <property type="match status" value="1"/>
</dbReference>
<dbReference type="AlphaFoldDB" id="A0A495JXT1"/>
<dbReference type="Pfam" id="PF13460">
    <property type="entry name" value="NAD_binding_10"/>
    <property type="match status" value="1"/>
</dbReference>
<reference evidence="2 3" key="1">
    <citation type="submission" date="2018-10" db="EMBL/GenBank/DDBJ databases">
        <title>Sequencing the genomes of 1000 actinobacteria strains.</title>
        <authorList>
            <person name="Klenk H.-P."/>
        </authorList>
    </citation>
    <scope>NUCLEOTIDE SEQUENCE [LARGE SCALE GENOMIC DNA]</scope>
    <source>
        <strain evidence="2 3">DSM 44343</strain>
    </source>
</reference>
<evidence type="ECO:0000313" key="2">
    <source>
        <dbReference type="EMBL" id="RKR93681.1"/>
    </source>
</evidence>
<dbReference type="Proteomes" id="UP000274762">
    <property type="component" value="Unassembled WGS sequence"/>
</dbReference>
<sequence>MLSGRTRIPTIGALMQPATSSTPSALVTGATGYIGGRLAPRLIERGHDVRVLARTPDKLKGAPWIGSAKVIKGDLSDKASLENAFTDVDVVYHLVHSMGNSKDFSAEERRSAENVAEAARKAGVSRIVYLSGLHPSGVQLSEHLSSRTEVGEVLMASGIETIVLQAGVVIGSGSASFEMIRHLTERLPVMTTPKWVHNKIQPIAVRDVMHYLMEAATAKVPESRTWDIGGPDVLEYGDMMQIYAEVAGLAKRRMIVLPFLTPSLASNWVGTVTPIPGGLARPLVESLEHDAIVAEHDIDDVIAPPADGLTPYRTSVELALARVGRGDVETPWSNASPACAPSEPIPSDPKWAGEEAYVDAHTSHTVATAAAVWKAIEGLGTEKGWYGTTPAWKLRARIDQAVGGPGSSGSPSQQGTLAAGDDLEWWRVETVEPEHTLRLRSQMRSPGTSWLEFRITATESGSELELRTVFYPRGIVGRVYWYAHLPAHRAVYRTMTRNILREAERSV</sequence>
<dbReference type="GO" id="GO:0044877">
    <property type="term" value="F:protein-containing complex binding"/>
    <property type="evidence" value="ECO:0007669"/>
    <property type="project" value="TreeGrafter"/>
</dbReference>
<dbReference type="InterPro" id="IPR021295">
    <property type="entry name" value="DUF2867"/>
</dbReference>
<comment type="caution">
    <text evidence="2">The sequence shown here is derived from an EMBL/GenBank/DDBJ whole genome shotgun (WGS) entry which is preliminary data.</text>
</comment>